<feature type="compositionally biased region" description="Polar residues" evidence="4">
    <location>
        <begin position="1248"/>
        <end position="1272"/>
    </location>
</feature>
<evidence type="ECO:0000259" key="5">
    <source>
        <dbReference type="PROSITE" id="PS50172"/>
    </source>
</evidence>
<dbReference type="GO" id="GO:0000077">
    <property type="term" value="P:DNA damage checkpoint signaling"/>
    <property type="evidence" value="ECO:0007669"/>
    <property type="project" value="TreeGrafter"/>
</dbReference>
<dbReference type="InterPro" id="IPR047249">
    <property type="entry name" value="BRCT_p53bp1-like_rpt1"/>
</dbReference>
<dbReference type="InterPro" id="IPR036420">
    <property type="entry name" value="BRCT_dom_sf"/>
</dbReference>
<feature type="region of interest" description="Disordered" evidence="4">
    <location>
        <begin position="1518"/>
        <end position="1542"/>
    </location>
</feature>
<feature type="compositionally biased region" description="Basic residues" evidence="4">
    <location>
        <begin position="1000"/>
        <end position="1010"/>
    </location>
</feature>
<feature type="compositionally biased region" description="Basic and acidic residues" evidence="4">
    <location>
        <begin position="505"/>
        <end position="521"/>
    </location>
</feature>
<feature type="compositionally biased region" description="Polar residues" evidence="4">
    <location>
        <begin position="120"/>
        <end position="129"/>
    </location>
</feature>
<protein>
    <recommendedName>
        <fullName evidence="5">BRCT domain-containing protein</fullName>
    </recommendedName>
</protein>
<dbReference type="SUPFAM" id="SSF52113">
    <property type="entry name" value="BRCT domain"/>
    <property type="match status" value="1"/>
</dbReference>
<dbReference type="PANTHER" id="PTHR15321">
    <property type="entry name" value="TUMOR SUPPRESSOR P53-BINDING PROTEIN 1"/>
    <property type="match status" value="1"/>
</dbReference>
<feature type="compositionally biased region" description="Polar residues" evidence="4">
    <location>
        <begin position="570"/>
        <end position="597"/>
    </location>
</feature>
<dbReference type="SMART" id="SM00292">
    <property type="entry name" value="BRCT"/>
    <property type="match status" value="1"/>
</dbReference>
<feature type="compositionally biased region" description="Acidic residues" evidence="4">
    <location>
        <begin position="460"/>
        <end position="471"/>
    </location>
</feature>
<dbReference type="FunFam" id="3.40.50.10190:FF:000083">
    <property type="entry name" value="DNA damage repair protein (Rad9)"/>
    <property type="match status" value="1"/>
</dbReference>
<feature type="region of interest" description="Disordered" evidence="4">
    <location>
        <begin position="66"/>
        <end position="172"/>
    </location>
</feature>
<feature type="region of interest" description="Disordered" evidence="4">
    <location>
        <begin position="224"/>
        <end position="245"/>
    </location>
</feature>
<feature type="region of interest" description="Disordered" evidence="4">
    <location>
        <begin position="1243"/>
        <end position="1272"/>
    </location>
</feature>
<evidence type="ECO:0000256" key="4">
    <source>
        <dbReference type="SAM" id="MobiDB-lite"/>
    </source>
</evidence>
<feature type="domain" description="BRCT" evidence="5">
    <location>
        <begin position="1278"/>
        <end position="1403"/>
    </location>
</feature>
<feature type="compositionally biased region" description="Polar residues" evidence="4">
    <location>
        <begin position="430"/>
        <end position="444"/>
    </location>
</feature>
<feature type="region of interest" description="Disordered" evidence="4">
    <location>
        <begin position="425"/>
        <end position="765"/>
    </location>
</feature>
<gene>
    <name evidence="6" type="ORF">PEBR_11035</name>
</gene>
<dbReference type="Gene3D" id="3.40.50.10190">
    <property type="entry name" value="BRCT domain"/>
    <property type="match status" value="1"/>
</dbReference>
<feature type="compositionally biased region" description="Polar residues" evidence="4">
    <location>
        <begin position="840"/>
        <end position="857"/>
    </location>
</feature>
<dbReference type="GO" id="GO:0042393">
    <property type="term" value="F:histone binding"/>
    <property type="evidence" value="ECO:0007669"/>
    <property type="project" value="TreeGrafter"/>
</dbReference>
<proteinExistence type="predicted"/>
<feature type="compositionally biased region" description="Acidic residues" evidence="4">
    <location>
        <begin position="702"/>
        <end position="718"/>
    </location>
</feature>
<dbReference type="InterPro" id="IPR013914">
    <property type="entry name" value="Rad9_Rad53-bd_dom_fun"/>
</dbReference>
<keyword evidence="2" id="KW-0227">DNA damage</keyword>
<evidence type="ECO:0000313" key="7">
    <source>
        <dbReference type="Proteomes" id="UP000190744"/>
    </source>
</evidence>
<comment type="subcellular location">
    <subcellularLocation>
        <location evidence="1">Nucleus</location>
    </subcellularLocation>
</comment>
<feature type="compositionally biased region" description="Low complexity" evidence="4">
    <location>
        <begin position="878"/>
        <end position="982"/>
    </location>
</feature>
<feature type="compositionally biased region" description="Basic and acidic residues" evidence="4">
    <location>
        <begin position="447"/>
        <end position="459"/>
    </location>
</feature>
<keyword evidence="3" id="KW-0539">Nucleus</keyword>
<evidence type="ECO:0000313" key="6">
    <source>
        <dbReference type="EMBL" id="OOQ88682.1"/>
    </source>
</evidence>
<dbReference type="InterPro" id="IPR001357">
    <property type="entry name" value="BRCT_dom"/>
</dbReference>
<feature type="compositionally biased region" description="Polar residues" evidence="4">
    <location>
        <begin position="141"/>
        <end position="154"/>
    </location>
</feature>
<feature type="compositionally biased region" description="Basic and acidic residues" evidence="4">
    <location>
        <begin position="372"/>
        <end position="385"/>
    </location>
</feature>
<feature type="region of interest" description="Disordered" evidence="4">
    <location>
        <begin position="268"/>
        <end position="291"/>
    </location>
</feature>
<feature type="compositionally biased region" description="Polar residues" evidence="4">
    <location>
        <begin position="67"/>
        <end position="90"/>
    </location>
</feature>
<dbReference type="InterPro" id="IPR047252">
    <property type="entry name" value="TP53BP1-like"/>
</dbReference>
<evidence type="ECO:0000256" key="1">
    <source>
        <dbReference type="ARBA" id="ARBA00004123"/>
    </source>
</evidence>
<feature type="compositionally biased region" description="Polar residues" evidence="4">
    <location>
        <begin position="1518"/>
        <end position="1527"/>
    </location>
</feature>
<accession>A0A1S9RT41</accession>
<dbReference type="Gene3D" id="2.30.30.140">
    <property type="match status" value="1"/>
</dbReference>
<dbReference type="Pfam" id="PF00533">
    <property type="entry name" value="BRCT"/>
    <property type="match status" value="1"/>
</dbReference>
<dbReference type="Pfam" id="PF08605">
    <property type="entry name" value="Rad9_Rad53_bind"/>
    <property type="match status" value="1"/>
</dbReference>
<sequence length="1571" mass="171980">MVHIGKARPHVTDALRVRFPISSFWPPSAEYRWKSHLRHQVEAMETQDSIDIAKLQRVALGLEHDPSQSFFSGPARITSTSPEQPNFSDNRPSRHTHGGASPTATRISSTSSSDPASSTLKQLSPSSIPRQHASDPVKTSKPITERSQTNNVPSTPFDKMDSAEAAPGDTQVVSQSVYDSIIRQNGESMYQGLSQNGADGATHRTLHEGDSGHINLLSQFDTARHEGNRSPNRDDDSNYDGTESSPMAYTAEFFPESQRFLATTPGTAVKANQTPGTSVQTPSISRNPLAGEIESSGGMLALSQLFKATQAPSSPIVHTQQLELISDRPSPNLPIQHRRLTNAVSSPLIERPLHLDRESSEPNLHYISLKDSQSRRDKSLGERLSRSANNIETSDELDHEFYKESSFVETARRQRLIDEETTAQFAALNAPSQSATKVATSPSRPTDGPHLDETAHEAAESEEETEQEDDIGPQVPQSQEIMHSSEEDKENYNGPPVCIEATSSAHDRLSQALAIEEHEPMVDESAAIPSPDPMAFRENNQDLGRSSQVMVKDSQQTPYQSPKPDGRSSKPPSQRYDNSADQISDVEQTTPVRSCLQSSPPSSREEEGPGSQHNENMEMDTEVVIQATSSNEIRRVQSSNPSDREAPGSLPQGTETGLETKSSSMPSRVTETPVHLRPQMSDMARMTSIPETSPNQTRPNEWEGESNGDGLNNEDDDLPPMFAVQSVNRRSRPGPSQTQSSPIKMIQAQEVQSQILSSPSGRQRRALTAIAASASPQVDHKVDWGLDFFTAEDEEFNALVIDGSPTRPRKRRRGNLGQSLRPSDIVLPTTPRAQPPKTVAPSQPQSSAEKIPPNSQEMLAVQVPVTRIGRQLEFSSQSSSRSASRPAARSTSRPAARSTSRPAARSTSRPAARSTSRPAARSTSRPAARSTSRPAARSTSRPAARSTSRPAARSTSGPASGSAPRPTSRASSRPASRASSRPPSRRRENVWEVESPQRVVRQRSRSRHGRLVTSRDPPPQRVPVKFPDEKPPARPVVVHNPQPALSSELTDVDLLCDISMLSTSNITKSPSITPQPYCTAPGPASDDPEIRAPNQVIAVWQGQKRAYYPATCFGAPIGVSQGKYSVQFDGSLPVEVIKGAVKRLELRVGDEVKVDVPDFPKLAHVIRGFSDRLTREEILCAEENGIYPQTDIYGYTALMLASKQRKSLPNGSFNAPETVTKVPISRIYMDTILWNRFKDRDFTHKPETTPQESTFRASSMRSSLPTSPNSRLNRSIYESSGIFTNMAFAVSYKEDEVSKNRITRLIRDYGGVLLNDGFTELFETASDETPKKGGASNGVAMINSLSLNSDASEIGFTCLIADTHSRREKYMQALALNIPCLSGRWIEDCVAKGRVLDWDIYLLPAGESKYLNGATRSRIMTPTPPMEARLSDTISSRPRLLDGKSVLIVMGRGKAEERRKAYVFLTLALGASRVERVPDLETAKAHLGSQSGASPSPCSWDFIYVDDADQTAARSMLASSKAQSTAPVNPRKRRRSTVTMSRPNLATLLEPQVVGSEFVCQSLILGRLYEG</sequence>
<dbReference type="GO" id="GO:0005634">
    <property type="term" value="C:nucleus"/>
    <property type="evidence" value="ECO:0007669"/>
    <property type="project" value="UniProtKB-SubCell"/>
</dbReference>
<feature type="compositionally biased region" description="Low complexity" evidence="4">
    <location>
        <begin position="100"/>
        <end position="119"/>
    </location>
</feature>
<feature type="compositionally biased region" description="Polar residues" evidence="4">
    <location>
        <begin position="651"/>
        <end position="670"/>
    </location>
</feature>
<feature type="compositionally biased region" description="Polar residues" evidence="4">
    <location>
        <begin position="626"/>
        <end position="641"/>
    </location>
</feature>
<feature type="region of interest" description="Disordered" evidence="4">
    <location>
        <begin position="364"/>
        <end position="387"/>
    </location>
</feature>
<dbReference type="GO" id="GO:0045944">
    <property type="term" value="P:positive regulation of transcription by RNA polymerase II"/>
    <property type="evidence" value="ECO:0007669"/>
    <property type="project" value="TreeGrafter"/>
</dbReference>
<feature type="compositionally biased region" description="Basic and acidic residues" evidence="4">
    <location>
        <begin position="224"/>
        <end position="236"/>
    </location>
</feature>
<feature type="compositionally biased region" description="Polar residues" evidence="4">
    <location>
        <begin position="268"/>
        <end position="286"/>
    </location>
</feature>
<evidence type="ECO:0000256" key="3">
    <source>
        <dbReference type="ARBA" id="ARBA00023242"/>
    </source>
</evidence>
<dbReference type="EMBL" id="LJBN01000117">
    <property type="protein sequence ID" value="OOQ88682.1"/>
    <property type="molecule type" value="Genomic_DNA"/>
</dbReference>
<organism evidence="6 7">
    <name type="scientific">Penicillium brasilianum</name>
    <dbReference type="NCBI Taxonomy" id="104259"/>
    <lineage>
        <taxon>Eukaryota</taxon>
        <taxon>Fungi</taxon>
        <taxon>Dikarya</taxon>
        <taxon>Ascomycota</taxon>
        <taxon>Pezizomycotina</taxon>
        <taxon>Eurotiomycetes</taxon>
        <taxon>Eurotiomycetidae</taxon>
        <taxon>Eurotiales</taxon>
        <taxon>Aspergillaceae</taxon>
        <taxon>Penicillium</taxon>
    </lineage>
</organism>
<dbReference type="PROSITE" id="PS50172">
    <property type="entry name" value="BRCT"/>
    <property type="match status" value="1"/>
</dbReference>
<feature type="region of interest" description="Disordered" evidence="4">
    <location>
        <begin position="800"/>
        <end position="1040"/>
    </location>
</feature>
<feature type="compositionally biased region" description="Polar residues" evidence="4">
    <location>
        <begin position="749"/>
        <end position="761"/>
    </location>
</feature>
<name>A0A1S9RT41_PENBI</name>
<dbReference type="Proteomes" id="UP000190744">
    <property type="component" value="Unassembled WGS sequence"/>
</dbReference>
<reference evidence="7" key="1">
    <citation type="submission" date="2015-09" db="EMBL/GenBank/DDBJ databases">
        <authorList>
            <person name="Fill T.P."/>
            <person name="Baretta J.F."/>
            <person name="de Almeida L.G."/>
            <person name="Rocha M."/>
            <person name="de Souza D.H."/>
            <person name="Malavazi I."/>
            <person name="Cerdeira L.T."/>
            <person name="Hong H."/>
            <person name="Samborskyy M."/>
            <person name="de Vasconcelos A.T."/>
            <person name="Leadlay P."/>
            <person name="Rodrigues-Filho E."/>
        </authorList>
    </citation>
    <scope>NUCLEOTIDE SEQUENCE [LARGE SCALE GENOMIC DNA]</scope>
    <source>
        <strain evidence="7">LaBioMMi 136</strain>
    </source>
</reference>
<evidence type="ECO:0000256" key="2">
    <source>
        <dbReference type="ARBA" id="ARBA00022763"/>
    </source>
</evidence>
<feature type="compositionally biased region" description="Polar residues" evidence="4">
    <location>
        <begin position="689"/>
        <end position="699"/>
    </location>
</feature>
<comment type="caution">
    <text evidence="6">The sequence shown here is derived from an EMBL/GenBank/DDBJ whole genome shotgun (WGS) entry which is preliminary data.</text>
</comment>
<feature type="compositionally biased region" description="Polar residues" evidence="4">
    <location>
        <begin position="541"/>
        <end position="560"/>
    </location>
</feature>
<dbReference type="CDD" id="cd17745">
    <property type="entry name" value="BRCT_p53bp1_rpt1"/>
    <property type="match status" value="1"/>
</dbReference>
<dbReference type="PANTHER" id="PTHR15321:SF3">
    <property type="entry name" value="TP53-BINDING PROTEIN 1"/>
    <property type="match status" value="1"/>
</dbReference>